<name>A0A1C6TD79_9ACTN</name>
<dbReference type="InterPro" id="IPR010985">
    <property type="entry name" value="Ribbon_hlx_hlx"/>
</dbReference>
<sequence>MDLERYVTELRAQLAATAGAGDADAQALAERLSLALEAAARLMVLEVLSDAASEITREIAPGSVDVVLRGRDPHLLVTRPAESAFFSESTTGMAAVPQDAVVPAEPHDDTVTSRTTLRLPDRLKARVEEAAAEDGLSVNSWLVRAISTALEPKIRRAAKRETRGGDNFTGWAR</sequence>
<dbReference type="RefSeq" id="WP_091648657.1">
    <property type="nucleotide sequence ID" value="NZ_FMHW01000002.1"/>
</dbReference>
<organism evidence="1 2">
    <name type="scientific">Micromonospora pallida</name>
    <dbReference type="NCBI Taxonomy" id="145854"/>
    <lineage>
        <taxon>Bacteria</taxon>
        <taxon>Bacillati</taxon>
        <taxon>Actinomycetota</taxon>
        <taxon>Actinomycetes</taxon>
        <taxon>Micromonosporales</taxon>
        <taxon>Micromonosporaceae</taxon>
        <taxon>Micromonospora</taxon>
    </lineage>
</organism>
<dbReference type="STRING" id="145854.GA0074692_5351"/>
<evidence type="ECO:0000313" key="1">
    <source>
        <dbReference type="EMBL" id="SCL39405.1"/>
    </source>
</evidence>
<dbReference type="AlphaFoldDB" id="A0A1C6TD79"/>
<evidence type="ECO:0000313" key="2">
    <source>
        <dbReference type="Proteomes" id="UP000198959"/>
    </source>
</evidence>
<gene>
    <name evidence="1" type="ORF">GA0074692_5351</name>
</gene>
<dbReference type="EMBL" id="FMHW01000002">
    <property type="protein sequence ID" value="SCL39405.1"/>
    <property type="molecule type" value="Genomic_DNA"/>
</dbReference>
<dbReference type="OrthoDB" id="5193907at2"/>
<proteinExistence type="predicted"/>
<protein>
    <submittedName>
        <fullName evidence="1">HicB family protein</fullName>
    </submittedName>
</protein>
<dbReference type="Pfam" id="PF05534">
    <property type="entry name" value="HicB"/>
    <property type="match status" value="1"/>
</dbReference>
<dbReference type="GO" id="GO:0006355">
    <property type="term" value="P:regulation of DNA-templated transcription"/>
    <property type="evidence" value="ECO:0007669"/>
    <property type="project" value="InterPro"/>
</dbReference>
<keyword evidence="2" id="KW-1185">Reference proteome</keyword>
<dbReference type="InterPro" id="IPR013321">
    <property type="entry name" value="Arc_rbn_hlx_hlx"/>
</dbReference>
<reference evidence="2" key="1">
    <citation type="submission" date="2016-06" db="EMBL/GenBank/DDBJ databases">
        <authorList>
            <person name="Varghese N."/>
            <person name="Submissions Spin"/>
        </authorList>
    </citation>
    <scope>NUCLEOTIDE SEQUENCE [LARGE SCALE GENOMIC DNA]</scope>
    <source>
        <strain evidence="2">DSM 43817</strain>
    </source>
</reference>
<dbReference type="Gene3D" id="1.10.1220.10">
    <property type="entry name" value="Met repressor-like"/>
    <property type="match status" value="1"/>
</dbReference>
<dbReference type="Proteomes" id="UP000198959">
    <property type="component" value="Unassembled WGS sequence"/>
</dbReference>
<accession>A0A1C6TD79</accession>
<dbReference type="InterPro" id="IPR008651">
    <property type="entry name" value="Uncharacterised_HicB"/>
</dbReference>
<dbReference type="SUPFAM" id="SSF47598">
    <property type="entry name" value="Ribbon-helix-helix"/>
    <property type="match status" value="1"/>
</dbReference>